<dbReference type="GO" id="GO:0003677">
    <property type="term" value="F:DNA binding"/>
    <property type="evidence" value="ECO:0007669"/>
    <property type="project" value="UniProtKB-KW"/>
</dbReference>
<keyword evidence="2" id="KW-0680">Restriction system</keyword>
<dbReference type="CDD" id="cd17246">
    <property type="entry name" value="RMtype1_S_SonII-TRD2-CR2_like"/>
    <property type="match status" value="1"/>
</dbReference>
<dbReference type="InterPro" id="IPR051212">
    <property type="entry name" value="Type-I_RE_S_subunit"/>
</dbReference>
<comment type="similarity">
    <text evidence="1">Belongs to the type-I restriction system S methylase family.</text>
</comment>
<evidence type="ECO:0000256" key="1">
    <source>
        <dbReference type="ARBA" id="ARBA00010923"/>
    </source>
</evidence>
<reference evidence="5" key="1">
    <citation type="journal article" date="2021" name="PeerJ">
        <title>Extensive microbial diversity within the chicken gut microbiome revealed by metagenomics and culture.</title>
        <authorList>
            <person name="Gilroy R."/>
            <person name="Ravi A."/>
            <person name="Getino M."/>
            <person name="Pursley I."/>
            <person name="Horton D.L."/>
            <person name="Alikhan N.F."/>
            <person name="Baker D."/>
            <person name="Gharbi K."/>
            <person name="Hall N."/>
            <person name="Watson M."/>
            <person name="Adriaenssens E.M."/>
            <person name="Foster-Nyarko E."/>
            <person name="Jarju S."/>
            <person name="Secka A."/>
            <person name="Antonio M."/>
            <person name="Oren A."/>
            <person name="Chaudhuri R.R."/>
            <person name="La Ragione R."/>
            <person name="Hildebrand F."/>
            <person name="Pallen M.J."/>
        </authorList>
    </citation>
    <scope>NUCLEOTIDE SEQUENCE</scope>
    <source>
        <strain evidence="5">USASDec5-558</strain>
    </source>
</reference>
<dbReference type="Gene3D" id="3.90.220.20">
    <property type="entry name" value="DNA methylase specificity domains"/>
    <property type="match status" value="2"/>
</dbReference>
<gene>
    <name evidence="5" type="ORF">H9850_10400</name>
</gene>
<dbReference type="GO" id="GO:0004519">
    <property type="term" value="F:endonuclease activity"/>
    <property type="evidence" value="ECO:0007669"/>
    <property type="project" value="UniProtKB-KW"/>
</dbReference>
<proteinExistence type="inferred from homology"/>
<dbReference type="Pfam" id="PF01420">
    <property type="entry name" value="Methylase_S"/>
    <property type="match status" value="2"/>
</dbReference>
<evidence type="ECO:0000313" key="6">
    <source>
        <dbReference type="Proteomes" id="UP000886829"/>
    </source>
</evidence>
<keyword evidence="5" id="KW-0540">Nuclease</keyword>
<name>A0A9D2B1N3_9GAMM</name>
<dbReference type="GO" id="GO:0009307">
    <property type="term" value="P:DNA restriction-modification system"/>
    <property type="evidence" value="ECO:0007669"/>
    <property type="project" value="UniProtKB-KW"/>
</dbReference>
<keyword evidence="5" id="KW-0255">Endonuclease</keyword>
<evidence type="ECO:0000256" key="3">
    <source>
        <dbReference type="ARBA" id="ARBA00023125"/>
    </source>
</evidence>
<evidence type="ECO:0000256" key="2">
    <source>
        <dbReference type="ARBA" id="ARBA00022747"/>
    </source>
</evidence>
<keyword evidence="3" id="KW-0238">DNA-binding</keyword>
<dbReference type="InterPro" id="IPR000055">
    <property type="entry name" value="Restrct_endonuc_typeI_TRD"/>
</dbReference>
<dbReference type="GO" id="GO:0016787">
    <property type="term" value="F:hydrolase activity"/>
    <property type="evidence" value="ECO:0007669"/>
    <property type="project" value="UniProtKB-KW"/>
</dbReference>
<dbReference type="AlphaFoldDB" id="A0A9D2B1N3"/>
<protein>
    <submittedName>
        <fullName evidence="5">Restriction endonuclease subunit S</fullName>
        <ecNumber evidence="5">3.1.21.-</ecNumber>
    </submittedName>
</protein>
<dbReference type="SUPFAM" id="SSF116734">
    <property type="entry name" value="DNA methylase specificity domain"/>
    <property type="match status" value="2"/>
</dbReference>
<dbReference type="EMBL" id="DXEV01000206">
    <property type="protein sequence ID" value="HIX57863.1"/>
    <property type="molecule type" value="Genomic_DNA"/>
</dbReference>
<keyword evidence="5" id="KW-0378">Hydrolase</keyword>
<organism evidence="5 6">
    <name type="scientific">Candidatus Anaerobiospirillum pullistercoris</name>
    <dbReference type="NCBI Taxonomy" id="2838452"/>
    <lineage>
        <taxon>Bacteria</taxon>
        <taxon>Pseudomonadati</taxon>
        <taxon>Pseudomonadota</taxon>
        <taxon>Gammaproteobacteria</taxon>
        <taxon>Aeromonadales</taxon>
        <taxon>Succinivibrionaceae</taxon>
        <taxon>Anaerobiospirillum</taxon>
    </lineage>
</organism>
<reference evidence="5" key="2">
    <citation type="submission" date="2021-04" db="EMBL/GenBank/DDBJ databases">
        <authorList>
            <person name="Gilroy R."/>
        </authorList>
    </citation>
    <scope>NUCLEOTIDE SEQUENCE</scope>
    <source>
        <strain evidence="5">USASDec5-558</strain>
    </source>
</reference>
<evidence type="ECO:0000259" key="4">
    <source>
        <dbReference type="Pfam" id="PF01420"/>
    </source>
</evidence>
<comment type="caution">
    <text evidence="5">The sequence shown here is derived from an EMBL/GenBank/DDBJ whole genome shotgun (WGS) entry which is preliminary data.</text>
</comment>
<evidence type="ECO:0000313" key="5">
    <source>
        <dbReference type="EMBL" id="HIX57863.1"/>
    </source>
</evidence>
<dbReference type="PANTHER" id="PTHR43140">
    <property type="entry name" value="TYPE-1 RESTRICTION ENZYME ECOKI SPECIFICITY PROTEIN"/>
    <property type="match status" value="1"/>
</dbReference>
<dbReference type="Proteomes" id="UP000886829">
    <property type="component" value="Unassembled WGS sequence"/>
</dbReference>
<dbReference type="EC" id="3.1.21.-" evidence="5"/>
<feature type="domain" description="Type I restriction modification DNA specificity" evidence="4">
    <location>
        <begin position="46"/>
        <end position="211"/>
    </location>
</feature>
<feature type="domain" description="Type I restriction modification DNA specificity" evidence="4">
    <location>
        <begin position="276"/>
        <end position="437"/>
    </location>
</feature>
<dbReference type="PANTHER" id="PTHR43140:SF1">
    <property type="entry name" value="TYPE I RESTRICTION ENZYME ECOKI SPECIFICITY SUBUNIT"/>
    <property type="match status" value="1"/>
</dbReference>
<sequence>MNKKQLWNSILQQAISGKLVPQLDSEPAVEQISSEYVPDEVSFELPEKWQWVRLEQVTTKITDGTHNPPPNTGSGIPVLSAKDIDENGELDLNNATRWATDYDFCKESKKIMITPNDVLLTIVGSIGKAAVVKTERKFMLQRSVAIIRPLANLYSDYLKIVLLSPHIQQWFHWQAAGTAQKGIYLSKLKSLYIPLPPLEEQRRIVAKLDELKPLVDQFGEAHDKLSELEADFPRKLKASILQAAMQGKLVPQQDTEPAVEQLGPAPSPDEVPFALPEKWKWVKLGELLPFGVSAQVSPEQIPIGSWVLGLEDIQSNGSLISKQFIKNKVGSNKNIFKAGNVLYGKMRPYLNKVIIADSDGFCSTEIFVLDVHQAALPLYSYFLKSFLQSPYFVTFATNHSRGQKPRLETKAGQQAFVPLPPLEEQRRIVARIEELFAEVDKMSACKAP</sequence>
<dbReference type="InterPro" id="IPR044946">
    <property type="entry name" value="Restrct_endonuc_typeI_TRD_sf"/>
</dbReference>
<accession>A0A9D2B1N3</accession>